<dbReference type="CDD" id="cd08507">
    <property type="entry name" value="PBP2_SgrR_like"/>
    <property type="match status" value="1"/>
</dbReference>
<reference evidence="6 12" key="2">
    <citation type="submission" date="2019-04" db="EMBL/GenBank/DDBJ databases">
        <authorList>
            <consortium name="GenomeTrakr: Next Generation Sequencing Network for Food Pathogen Tracability"/>
        </authorList>
    </citation>
    <scope>NUCLEOTIDE SEQUENCE [LARGE SCALE GENOMIC DNA]</scope>
    <source>
        <strain evidence="5 13">CFSAN063727</strain>
        <strain evidence="4 10">FDA00007096</strain>
        <strain evidence="6 12">LS1344</strain>
    </source>
</reference>
<sequence length="604" mass="70474">MDKDYFTMRAHLYNITTDLEVSFKLNDVANIWFCTTKNAKRKLQQYQAKKMLTYLPGLGRGNVSRIIFPKQLELEVLDVLEQSLAEDAFSDILFLLQLPIPKSWFTSISTEIQQIFGLQVTENQQEVLRSIVRRKLTTLDPLQTSVSMEAFLITQISDSLVKYDEEKKKIIPHIAHHWKVSDDFTEWTFYLRKSVLFHHGRMLDSEDVKYTLMRSMQTESVSFWQLQDIQSIHCPNKFTISIQLKKTDPFFIRYLCTANMAILPRDIIFDEYTWISTGPFRVAERNDERLVLEAFDGYFLERPILDRVEFWTAQTGNNLKTIPMQFTSVDYEENLAYVERRKPGVGVNFICFNTYRNGAPQHPAFREAIYHLIDCQKASEQHFENYGTVASNYYPEKSLPPKKHPEKIATLLKKANYQGEKVIFGTTQHPTAVKESKWIQEQAVEFGINLERKIITHQEASYSNVPAKETDFMMMGEIPASDDEMAYLDFLNNPYLLPQQLFNQAIIKELTEKLDAFKTEKDASKRDALQTSIDSWLTENHYLIYLHHPEKSQSLHSMIKGIAENPYGYFDLSKVWIEISPLKTLKPDYRQSHRGKAPHTITQK</sequence>
<keyword evidence="1" id="KW-0238">DNA-binding</keyword>
<dbReference type="GO" id="GO:0003677">
    <property type="term" value="F:DNA binding"/>
    <property type="evidence" value="ECO:0007669"/>
    <property type="project" value="UniProtKB-KW"/>
</dbReference>
<accession>A0A0B8RHU2</accession>
<dbReference type="SUPFAM" id="SSF53850">
    <property type="entry name" value="Periplasmic binding protein-like II"/>
    <property type="match status" value="1"/>
</dbReference>
<evidence type="ECO:0000259" key="3">
    <source>
        <dbReference type="Pfam" id="PF12793"/>
    </source>
</evidence>
<evidence type="ECO:0000313" key="8">
    <source>
        <dbReference type="EMBL" id="RKA07769.1"/>
    </source>
</evidence>
<dbReference type="GO" id="GO:1904680">
    <property type="term" value="F:peptide transmembrane transporter activity"/>
    <property type="evidence" value="ECO:0007669"/>
    <property type="project" value="TreeGrafter"/>
</dbReference>
<name>A0A0B8RHU2_LISMN</name>
<feature type="domain" description="Solute-binding protein family 5" evidence="2">
    <location>
        <begin position="169"/>
        <end position="492"/>
    </location>
</feature>
<evidence type="ECO:0000313" key="10">
    <source>
        <dbReference type="Proteomes" id="UP000365297"/>
    </source>
</evidence>
<proteinExistence type="predicted"/>
<dbReference type="Proteomes" id="UP000365297">
    <property type="component" value="Unassembled WGS sequence"/>
</dbReference>
<evidence type="ECO:0000313" key="11">
    <source>
        <dbReference type="Proteomes" id="UP000489121"/>
    </source>
</evidence>
<dbReference type="Gene3D" id="3.10.105.10">
    <property type="entry name" value="Dipeptide-binding Protein, Domain 3"/>
    <property type="match status" value="1"/>
</dbReference>
<evidence type="ECO:0000259" key="2">
    <source>
        <dbReference type="Pfam" id="PF00496"/>
    </source>
</evidence>
<dbReference type="EMBL" id="AABBZO010000005">
    <property type="protein sequence ID" value="EAG4461756.1"/>
    <property type="molecule type" value="Genomic_DNA"/>
</dbReference>
<dbReference type="InterPro" id="IPR025370">
    <property type="entry name" value="SgrR_HTH_N"/>
</dbReference>
<reference evidence="7 11" key="3">
    <citation type="submission" date="2019-09" db="EMBL/GenBank/DDBJ databases">
        <authorList>
            <consortium name="PulseNet: The National Subtyping Network for Foodborne Disease Surveillance"/>
            <person name="Tarr C.L."/>
            <person name="Trees E."/>
            <person name="Katz L.S."/>
            <person name="Carleton-Romer H.A."/>
            <person name="Stroika S."/>
            <person name="Kucerova Z."/>
            <person name="Roache K.F."/>
            <person name="Sabol A.L."/>
            <person name="Besser J."/>
            <person name="Gerner-Smidt P."/>
        </authorList>
    </citation>
    <scope>NUCLEOTIDE SEQUENCE [LARGE SCALE GENOMIC DNA]</scope>
    <source>
        <strain evidence="7 11">PNUSAL005692</strain>
    </source>
</reference>
<evidence type="ECO:0000313" key="9">
    <source>
        <dbReference type="Proteomes" id="UP000272537"/>
    </source>
</evidence>
<dbReference type="PANTHER" id="PTHR30290:SF72">
    <property type="entry name" value="HTH-TYPE TRANSCRIPTIONAL REGULATOR SGRR"/>
    <property type="match status" value="1"/>
</dbReference>
<dbReference type="Proteomes" id="UP000527632">
    <property type="component" value="Unassembled WGS sequence"/>
</dbReference>
<dbReference type="Pfam" id="PF12793">
    <property type="entry name" value="SgrR_N"/>
    <property type="match status" value="1"/>
</dbReference>
<dbReference type="Proteomes" id="UP000272537">
    <property type="component" value="Unassembled WGS sequence"/>
</dbReference>
<evidence type="ECO:0000256" key="1">
    <source>
        <dbReference type="ARBA" id="ARBA00023125"/>
    </source>
</evidence>
<dbReference type="AlphaFoldDB" id="A0A0B8RHU2"/>
<evidence type="ECO:0000313" key="4">
    <source>
        <dbReference type="EMBL" id="EAC5550173.1"/>
    </source>
</evidence>
<dbReference type="InterPro" id="IPR039424">
    <property type="entry name" value="SBP_5"/>
</dbReference>
<dbReference type="PANTHER" id="PTHR30290">
    <property type="entry name" value="PERIPLASMIC BINDING COMPONENT OF ABC TRANSPORTER"/>
    <property type="match status" value="1"/>
</dbReference>
<evidence type="ECO:0000313" key="13">
    <source>
        <dbReference type="Proteomes" id="UP000528151"/>
    </source>
</evidence>
<organism evidence="6 12">
    <name type="scientific">Listeria monocytogenes</name>
    <dbReference type="NCBI Taxonomy" id="1639"/>
    <lineage>
        <taxon>Bacteria</taxon>
        <taxon>Bacillati</taxon>
        <taxon>Bacillota</taxon>
        <taxon>Bacilli</taxon>
        <taxon>Bacillales</taxon>
        <taxon>Listeriaceae</taxon>
        <taxon>Listeria</taxon>
    </lineage>
</organism>
<dbReference type="EMBL" id="AAAIXK010000003">
    <property type="protein sequence ID" value="EAC5550173.1"/>
    <property type="molecule type" value="Genomic_DNA"/>
</dbReference>
<evidence type="ECO:0000313" key="12">
    <source>
        <dbReference type="Proteomes" id="UP000527632"/>
    </source>
</evidence>
<dbReference type="KEGG" id="lmok:CQ02_10600"/>
<dbReference type="EMBL" id="QXLS01000004">
    <property type="protein sequence ID" value="RKA07769.1"/>
    <property type="molecule type" value="Genomic_DNA"/>
</dbReference>
<dbReference type="GO" id="GO:0015833">
    <property type="term" value="P:peptide transport"/>
    <property type="evidence" value="ECO:0007669"/>
    <property type="project" value="TreeGrafter"/>
</dbReference>
<dbReference type="Proteomes" id="UP000489121">
    <property type="component" value="Unassembled WGS sequence"/>
</dbReference>
<gene>
    <name evidence="8" type="primary">sgrr</name>
    <name evidence="4" type="ORF">ARY78_07010</name>
    <name evidence="5" type="ORF">CA369_05605</name>
    <name evidence="8" type="ORF">DYZ80_02144</name>
    <name evidence="6" type="ORF">E5F58_06760</name>
    <name evidence="7" type="ORF">F6515_02040</name>
</gene>
<dbReference type="Pfam" id="PF00496">
    <property type="entry name" value="SBP_bac_5"/>
    <property type="match status" value="1"/>
</dbReference>
<dbReference type="Gene3D" id="3.40.190.10">
    <property type="entry name" value="Periplasmic binding protein-like II"/>
    <property type="match status" value="1"/>
</dbReference>
<feature type="domain" description="Transcriptional regulator SgrR N-terminal HTH" evidence="3">
    <location>
        <begin position="11"/>
        <end position="97"/>
    </location>
</feature>
<evidence type="ECO:0000313" key="7">
    <source>
        <dbReference type="EMBL" id="ECY9781767.1"/>
    </source>
</evidence>
<comment type="caution">
    <text evidence="6">The sequence shown here is derived from an EMBL/GenBank/DDBJ whole genome shotgun (WGS) entry which is preliminary data.</text>
</comment>
<dbReference type="Proteomes" id="UP000528151">
    <property type="component" value="Unassembled WGS sequence"/>
</dbReference>
<dbReference type="EMBL" id="AALGDA010000004">
    <property type="protein sequence ID" value="ECY9781767.1"/>
    <property type="molecule type" value="Genomic_DNA"/>
</dbReference>
<reference evidence="8 9" key="1">
    <citation type="journal article" date="2018" name="BMC Genomics">
        <title>Genes significantly associated with lineage II food isolates of Listeria monocytogenes.</title>
        <authorList>
            <person name="Pirone-Davies C."/>
            <person name="Chen Y."/>
            <person name="Pightling A."/>
            <person name="Ryan G."/>
            <person name="Wang Y."/>
            <person name="Yao K."/>
            <person name="Hoffmann M."/>
            <person name="Allard M.W."/>
        </authorList>
    </citation>
    <scope>NUCLEOTIDE SEQUENCE [LARGE SCALE GENOMIC DNA]</scope>
    <source>
        <strain evidence="8 9">PNUSAL000550</strain>
    </source>
</reference>
<evidence type="ECO:0000313" key="6">
    <source>
        <dbReference type="EMBL" id="EAH4241708.1"/>
    </source>
</evidence>
<evidence type="ECO:0000313" key="5">
    <source>
        <dbReference type="EMBL" id="EAG4461756.1"/>
    </source>
</evidence>
<dbReference type="InterPro" id="IPR000914">
    <property type="entry name" value="SBP_5_dom"/>
</dbReference>
<dbReference type="RefSeq" id="WP_010958996.1">
    <property type="nucleotide sequence ID" value="NC_021825.2"/>
</dbReference>
<protein>
    <submittedName>
        <fullName evidence="8">HTH-type transcriptional regulator SgrR</fullName>
    </submittedName>
    <submittedName>
        <fullName evidence="6">SgrR family transcriptional regulator</fullName>
    </submittedName>
</protein>
<dbReference type="EMBL" id="AABGUK010000002">
    <property type="protein sequence ID" value="EAH4241708.1"/>
    <property type="molecule type" value="Genomic_DNA"/>
</dbReference>